<organism evidence="1">
    <name type="scientific">Anguilla anguilla</name>
    <name type="common">European freshwater eel</name>
    <name type="synonym">Muraena anguilla</name>
    <dbReference type="NCBI Taxonomy" id="7936"/>
    <lineage>
        <taxon>Eukaryota</taxon>
        <taxon>Metazoa</taxon>
        <taxon>Chordata</taxon>
        <taxon>Craniata</taxon>
        <taxon>Vertebrata</taxon>
        <taxon>Euteleostomi</taxon>
        <taxon>Actinopterygii</taxon>
        <taxon>Neopterygii</taxon>
        <taxon>Teleostei</taxon>
        <taxon>Anguilliformes</taxon>
        <taxon>Anguillidae</taxon>
        <taxon>Anguilla</taxon>
    </lineage>
</organism>
<protein>
    <submittedName>
        <fullName evidence="1">Uncharacterized protein</fullName>
    </submittedName>
</protein>
<name>A0A0E9PTU2_ANGAN</name>
<accession>A0A0E9PTU2</accession>
<evidence type="ECO:0000313" key="1">
    <source>
        <dbReference type="EMBL" id="JAH07505.1"/>
    </source>
</evidence>
<reference evidence="1" key="1">
    <citation type="submission" date="2014-11" db="EMBL/GenBank/DDBJ databases">
        <authorList>
            <person name="Amaro Gonzalez C."/>
        </authorList>
    </citation>
    <scope>NUCLEOTIDE SEQUENCE</scope>
</reference>
<dbReference type="EMBL" id="GBXM01101072">
    <property type="protein sequence ID" value="JAH07505.1"/>
    <property type="molecule type" value="Transcribed_RNA"/>
</dbReference>
<proteinExistence type="predicted"/>
<reference evidence="1" key="2">
    <citation type="journal article" date="2015" name="Fish Shellfish Immunol.">
        <title>Early steps in the European eel (Anguilla anguilla)-Vibrio vulnificus interaction in the gills: Role of the RtxA13 toxin.</title>
        <authorList>
            <person name="Callol A."/>
            <person name="Pajuelo D."/>
            <person name="Ebbesson L."/>
            <person name="Teles M."/>
            <person name="MacKenzie S."/>
            <person name="Amaro C."/>
        </authorList>
    </citation>
    <scope>NUCLEOTIDE SEQUENCE</scope>
</reference>
<dbReference type="AlphaFoldDB" id="A0A0E9PTU2"/>
<sequence length="46" mass="5551">MCLSVPRVCDKKREETYRDRSRSFYSSLKAYSNTSCLPFYNLIMKY</sequence>